<proteinExistence type="predicted"/>
<gene>
    <name evidence="1" type="ORF">DPMN_115400</name>
</gene>
<evidence type="ECO:0000313" key="1">
    <source>
        <dbReference type="EMBL" id="KAH3841915.1"/>
    </source>
</evidence>
<accession>A0A9D4KLS9</accession>
<dbReference type="AlphaFoldDB" id="A0A9D4KLS9"/>
<keyword evidence="2" id="KW-1185">Reference proteome</keyword>
<comment type="caution">
    <text evidence="1">The sequence shown here is derived from an EMBL/GenBank/DDBJ whole genome shotgun (WGS) entry which is preliminary data.</text>
</comment>
<sequence>MVYRGSAGTLPAFTEAPFGHYRQQPGLCRGFIGINRSWSGVDRDSAPRRPCQL</sequence>
<name>A0A9D4KLS9_DREPO</name>
<evidence type="ECO:0000313" key="2">
    <source>
        <dbReference type="Proteomes" id="UP000828390"/>
    </source>
</evidence>
<dbReference type="Proteomes" id="UP000828390">
    <property type="component" value="Unassembled WGS sequence"/>
</dbReference>
<protein>
    <submittedName>
        <fullName evidence="1">Uncharacterized protein</fullName>
    </submittedName>
</protein>
<reference evidence="1" key="1">
    <citation type="journal article" date="2019" name="bioRxiv">
        <title>The Genome of the Zebra Mussel, Dreissena polymorpha: A Resource for Invasive Species Research.</title>
        <authorList>
            <person name="McCartney M.A."/>
            <person name="Auch B."/>
            <person name="Kono T."/>
            <person name="Mallez S."/>
            <person name="Zhang Y."/>
            <person name="Obille A."/>
            <person name="Becker A."/>
            <person name="Abrahante J.E."/>
            <person name="Garbe J."/>
            <person name="Badalamenti J.P."/>
            <person name="Herman A."/>
            <person name="Mangelson H."/>
            <person name="Liachko I."/>
            <person name="Sullivan S."/>
            <person name="Sone E.D."/>
            <person name="Koren S."/>
            <person name="Silverstein K.A.T."/>
            <person name="Beckman K.B."/>
            <person name="Gohl D.M."/>
        </authorList>
    </citation>
    <scope>NUCLEOTIDE SEQUENCE</scope>
    <source>
        <strain evidence="1">Duluth1</strain>
        <tissue evidence="1">Whole animal</tissue>
    </source>
</reference>
<organism evidence="1 2">
    <name type="scientific">Dreissena polymorpha</name>
    <name type="common">Zebra mussel</name>
    <name type="synonym">Mytilus polymorpha</name>
    <dbReference type="NCBI Taxonomy" id="45954"/>
    <lineage>
        <taxon>Eukaryota</taxon>
        <taxon>Metazoa</taxon>
        <taxon>Spiralia</taxon>
        <taxon>Lophotrochozoa</taxon>
        <taxon>Mollusca</taxon>
        <taxon>Bivalvia</taxon>
        <taxon>Autobranchia</taxon>
        <taxon>Heteroconchia</taxon>
        <taxon>Euheterodonta</taxon>
        <taxon>Imparidentia</taxon>
        <taxon>Neoheterodontei</taxon>
        <taxon>Myida</taxon>
        <taxon>Dreissenoidea</taxon>
        <taxon>Dreissenidae</taxon>
        <taxon>Dreissena</taxon>
    </lineage>
</organism>
<dbReference type="EMBL" id="JAIWYP010000004">
    <property type="protein sequence ID" value="KAH3841915.1"/>
    <property type="molecule type" value="Genomic_DNA"/>
</dbReference>
<reference evidence="1" key="2">
    <citation type="submission" date="2020-11" db="EMBL/GenBank/DDBJ databases">
        <authorList>
            <person name="McCartney M.A."/>
            <person name="Auch B."/>
            <person name="Kono T."/>
            <person name="Mallez S."/>
            <person name="Becker A."/>
            <person name="Gohl D.M."/>
            <person name="Silverstein K.A.T."/>
            <person name="Koren S."/>
            <person name="Bechman K.B."/>
            <person name="Herman A."/>
            <person name="Abrahante J.E."/>
            <person name="Garbe J."/>
        </authorList>
    </citation>
    <scope>NUCLEOTIDE SEQUENCE</scope>
    <source>
        <strain evidence="1">Duluth1</strain>
        <tissue evidence="1">Whole animal</tissue>
    </source>
</reference>